<gene>
    <name evidence="2" type="ORF">Q664_52375</name>
</gene>
<reference evidence="2 3" key="1">
    <citation type="submission" date="2014-07" db="EMBL/GenBank/DDBJ databases">
        <title>Draft Genome Sequence of Gephyronic Acid Producer, Cystobacter violaceus Strain Cb vi76.</title>
        <authorList>
            <person name="Stevens D.C."/>
            <person name="Young J."/>
            <person name="Carmichael R."/>
            <person name="Tan J."/>
            <person name="Taylor R.E."/>
        </authorList>
    </citation>
    <scope>NUCLEOTIDE SEQUENCE [LARGE SCALE GENOMIC DNA]</scope>
    <source>
        <strain evidence="2 3">Cb vi76</strain>
    </source>
</reference>
<dbReference type="EMBL" id="JPMI01000425">
    <property type="protein sequence ID" value="KFA86748.1"/>
    <property type="molecule type" value="Genomic_DNA"/>
</dbReference>
<protein>
    <submittedName>
        <fullName evidence="2">Uncharacterized protein</fullName>
    </submittedName>
</protein>
<evidence type="ECO:0000313" key="2">
    <source>
        <dbReference type="EMBL" id="KFA86748.1"/>
    </source>
</evidence>
<sequence>MKRGWSARGTPSISAITLRGSGTEKSSASSISPRERVRSNNSWDSARMRGSRLATARGVKARMMRARSFVWRGGSMKTSHWDVIADGGATTELNASWSWSARFTLS</sequence>
<proteinExistence type="predicted"/>
<dbReference type="Proteomes" id="UP000028547">
    <property type="component" value="Unassembled WGS sequence"/>
</dbReference>
<feature type="region of interest" description="Disordered" evidence="1">
    <location>
        <begin position="1"/>
        <end position="50"/>
    </location>
</feature>
<comment type="caution">
    <text evidence="2">The sequence shown here is derived from an EMBL/GenBank/DDBJ whole genome shotgun (WGS) entry which is preliminary data.</text>
</comment>
<accession>A0A084SE63</accession>
<dbReference type="RefSeq" id="WP_043414729.1">
    <property type="nucleotide sequence ID" value="NZ_JPMI01000425.1"/>
</dbReference>
<feature type="compositionally biased region" description="Polar residues" evidence="1">
    <location>
        <begin position="23"/>
        <end position="32"/>
    </location>
</feature>
<organism evidence="2 3">
    <name type="scientific">Archangium violaceum Cb vi76</name>
    <dbReference type="NCBI Taxonomy" id="1406225"/>
    <lineage>
        <taxon>Bacteria</taxon>
        <taxon>Pseudomonadati</taxon>
        <taxon>Myxococcota</taxon>
        <taxon>Myxococcia</taxon>
        <taxon>Myxococcales</taxon>
        <taxon>Cystobacterineae</taxon>
        <taxon>Archangiaceae</taxon>
        <taxon>Archangium</taxon>
    </lineage>
</organism>
<evidence type="ECO:0000313" key="3">
    <source>
        <dbReference type="Proteomes" id="UP000028547"/>
    </source>
</evidence>
<name>A0A084SE63_9BACT</name>
<evidence type="ECO:0000256" key="1">
    <source>
        <dbReference type="SAM" id="MobiDB-lite"/>
    </source>
</evidence>
<dbReference type="AlphaFoldDB" id="A0A084SE63"/>